<evidence type="ECO:0000313" key="2">
    <source>
        <dbReference type="EMBL" id="RWR97145.1"/>
    </source>
</evidence>
<dbReference type="EMBL" id="QPKB01000012">
    <property type="protein sequence ID" value="RWR97145.1"/>
    <property type="molecule type" value="Genomic_DNA"/>
</dbReference>
<name>A0A3S4Q0H0_9MAGN</name>
<organism evidence="2 3">
    <name type="scientific">Cinnamomum micranthum f. kanehirae</name>
    <dbReference type="NCBI Taxonomy" id="337451"/>
    <lineage>
        <taxon>Eukaryota</taxon>
        <taxon>Viridiplantae</taxon>
        <taxon>Streptophyta</taxon>
        <taxon>Embryophyta</taxon>
        <taxon>Tracheophyta</taxon>
        <taxon>Spermatophyta</taxon>
        <taxon>Magnoliopsida</taxon>
        <taxon>Magnoliidae</taxon>
        <taxon>Laurales</taxon>
        <taxon>Lauraceae</taxon>
        <taxon>Cinnamomum</taxon>
    </lineage>
</organism>
<proteinExistence type="predicted"/>
<dbReference type="OrthoDB" id="10668655at2759"/>
<gene>
    <name evidence="2" type="ORF">CKAN_02656100</name>
</gene>
<dbReference type="Proteomes" id="UP000283530">
    <property type="component" value="Unassembled WGS sequence"/>
</dbReference>
<evidence type="ECO:0000256" key="1">
    <source>
        <dbReference type="SAM" id="MobiDB-lite"/>
    </source>
</evidence>
<protein>
    <submittedName>
        <fullName evidence="2">Chitin-inducible gibberellin-responsive protein 1-like protein isoform X1</fullName>
    </submittedName>
</protein>
<feature type="region of interest" description="Disordered" evidence="1">
    <location>
        <begin position="130"/>
        <end position="158"/>
    </location>
</feature>
<keyword evidence="3" id="KW-1185">Reference proteome</keyword>
<evidence type="ECO:0000313" key="3">
    <source>
        <dbReference type="Proteomes" id="UP000283530"/>
    </source>
</evidence>
<dbReference type="AlphaFoldDB" id="A0A3S4Q0H0"/>
<accession>A0A3S4Q0H0</accession>
<comment type="caution">
    <text evidence="2">The sequence shown here is derived from an EMBL/GenBank/DDBJ whole genome shotgun (WGS) entry which is preliminary data.</text>
</comment>
<sequence length="323" mass="35951">MDSRQIFGYSFPGIEVSRENIPAHTLPHSGWTLGHTKFESRCSPDSPLSTHCDYDTFSTTLSNSQEHYSSTTENISGISPSHNFSLEIDSSFQRSPSNLPEIHLVGDSSENFTTYSMRNALQKLESDLMGPDTDEASTPSSAFDEIQRPETLKQRSRAWHVPGSHQENPLMVPHQPHNIAGHQMAIVRKGLLLKRGMADFEKLNSRGKECQSPYSGGPFSVWCIHNLLVLERSFGSNIVRALSLITMAPKERDRLKRNSKMRTGYTSLTSRLTGTAMGLALIQALAQGRVAHPCADHCIDDPILKLCPRGWITGHWEATSCNF</sequence>
<reference evidence="2 3" key="1">
    <citation type="journal article" date="2019" name="Nat. Plants">
        <title>Stout camphor tree genome fills gaps in understanding of flowering plant genome evolution.</title>
        <authorList>
            <person name="Chaw S.M."/>
            <person name="Liu Y.C."/>
            <person name="Wu Y.W."/>
            <person name="Wang H.Y."/>
            <person name="Lin C.I."/>
            <person name="Wu C.S."/>
            <person name="Ke H.M."/>
            <person name="Chang L.Y."/>
            <person name="Hsu C.Y."/>
            <person name="Yang H.T."/>
            <person name="Sudianto E."/>
            <person name="Hsu M.H."/>
            <person name="Wu K.P."/>
            <person name="Wang L.N."/>
            <person name="Leebens-Mack J.H."/>
            <person name="Tsai I.J."/>
        </authorList>
    </citation>
    <scope>NUCLEOTIDE SEQUENCE [LARGE SCALE GENOMIC DNA]</scope>
    <source>
        <strain evidence="3">cv. Chaw 1501</strain>
        <tissue evidence="2">Young leaves</tissue>
    </source>
</reference>